<sequence>MLKNNLYMALLASLFIAVFSSTSIARSEVEQQEESFSETPQELTGRVGDVPVFSHIYGADFMTEQERCEYLLKLDGMKTRQERDAFRAKHHEKIDLRRKQKGG</sequence>
<dbReference type="EMBL" id="CADCXN010000069">
    <property type="protein sequence ID" value="CAA9891334.1"/>
    <property type="molecule type" value="Genomic_DNA"/>
</dbReference>
<comment type="caution">
    <text evidence="2">The sequence shown here is derived from an EMBL/GenBank/DDBJ whole genome shotgun (WGS) entry which is preliminary data.</text>
</comment>
<evidence type="ECO:0000313" key="3">
    <source>
        <dbReference type="Proteomes" id="UP000494216"/>
    </source>
</evidence>
<name>A0A8S0WJH9_9GAMM</name>
<evidence type="ECO:0008006" key="4">
    <source>
        <dbReference type="Google" id="ProtNLM"/>
    </source>
</evidence>
<accession>A0A8S0WJH9</accession>
<evidence type="ECO:0000313" key="2">
    <source>
        <dbReference type="EMBL" id="CAA9891334.1"/>
    </source>
</evidence>
<gene>
    <name evidence="2" type="ORF">METHB2_40034</name>
</gene>
<feature type="chain" id="PRO_5035728418" description="Secreted protein" evidence="1">
    <location>
        <begin position="26"/>
        <end position="103"/>
    </location>
</feature>
<keyword evidence="1" id="KW-0732">Signal</keyword>
<feature type="signal peptide" evidence="1">
    <location>
        <begin position="1"/>
        <end position="25"/>
    </location>
</feature>
<keyword evidence="3" id="KW-1185">Reference proteome</keyword>
<dbReference type="AlphaFoldDB" id="A0A8S0WJH9"/>
<dbReference type="RefSeq" id="WP_174626211.1">
    <property type="nucleotide sequence ID" value="NZ_CADCXN010000069.1"/>
</dbReference>
<reference evidence="2 3" key="1">
    <citation type="submission" date="2020-02" db="EMBL/GenBank/DDBJ databases">
        <authorList>
            <person name="Hogendoorn C."/>
        </authorList>
    </citation>
    <scope>NUCLEOTIDE SEQUENCE [LARGE SCALE GENOMIC DNA]</scope>
    <source>
        <strain evidence="2">METHB21</strain>
    </source>
</reference>
<protein>
    <recommendedName>
        <fullName evidence="4">Secreted protein</fullName>
    </recommendedName>
</protein>
<evidence type="ECO:0000256" key="1">
    <source>
        <dbReference type="SAM" id="SignalP"/>
    </source>
</evidence>
<proteinExistence type="predicted"/>
<organism evidence="2 3">
    <name type="scientific">Candidatus Methylobacter favarea</name>
    <dbReference type="NCBI Taxonomy" id="2707345"/>
    <lineage>
        <taxon>Bacteria</taxon>
        <taxon>Pseudomonadati</taxon>
        <taxon>Pseudomonadota</taxon>
        <taxon>Gammaproteobacteria</taxon>
        <taxon>Methylococcales</taxon>
        <taxon>Methylococcaceae</taxon>
        <taxon>Methylobacter</taxon>
    </lineage>
</organism>
<dbReference type="Proteomes" id="UP000494216">
    <property type="component" value="Unassembled WGS sequence"/>
</dbReference>